<dbReference type="AlphaFoldDB" id="A0A2N6VIV1"/>
<comment type="caution">
    <text evidence="2">The sequence shown here is derived from an EMBL/GenBank/DDBJ whole genome shotgun (WGS) entry which is preliminary data.</text>
</comment>
<feature type="non-terminal residue" evidence="2">
    <location>
        <position position="82"/>
    </location>
</feature>
<dbReference type="EMBL" id="PNHK01000399">
    <property type="protein sequence ID" value="PMD04075.1"/>
    <property type="molecule type" value="Genomic_DNA"/>
</dbReference>
<name>A0A2N6VIV1_9MICO</name>
<evidence type="ECO:0000256" key="1">
    <source>
        <dbReference type="SAM" id="MobiDB-lite"/>
    </source>
</evidence>
<feature type="region of interest" description="Disordered" evidence="1">
    <location>
        <begin position="57"/>
        <end position="82"/>
    </location>
</feature>
<organism evidence="2 3">
    <name type="scientific">Brevibacterium paucivorans</name>
    <dbReference type="NCBI Taxonomy" id="170994"/>
    <lineage>
        <taxon>Bacteria</taxon>
        <taxon>Bacillati</taxon>
        <taxon>Actinomycetota</taxon>
        <taxon>Actinomycetes</taxon>
        <taxon>Micrococcales</taxon>
        <taxon>Brevibacteriaceae</taxon>
        <taxon>Brevibacterium</taxon>
    </lineage>
</organism>
<gene>
    <name evidence="2" type="ORF">CJ199_14190</name>
</gene>
<evidence type="ECO:0000313" key="3">
    <source>
        <dbReference type="Proteomes" id="UP000235598"/>
    </source>
</evidence>
<proteinExistence type="predicted"/>
<dbReference type="RefSeq" id="WP_146004834.1">
    <property type="nucleotide sequence ID" value="NZ_PNHK01000399.1"/>
</dbReference>
<evidence type="ECO:0000313" key="2">
    <source>
        <dbReference type="EMBL" id="PMD04075.1"/>
    </source>
</evidence>
<sequence>MRSPAAEHTDIAHPGSLKRQTIRARIIALLAVFALLTPGLTALETWQAAPAAAEVTDEQLSKGGVLRTSETQPVAPGLDLTT</sequence>
<dbReference type="Proteomes" id="UP000235598">
    <property type="component" value="Unassembled WGS sequence"/>
</dbReference>
<accession>A0A2N6VIV1</accession>
<protein>
    <submittedName>
        <fullName evidence="2">Uncharacterized protein</fullName>
    </submittedName>
</protein>
<reference evidence="2 3" key="1">
    <citation type="submission" date="2017-09" db="EMBL/GenBank/DDBJ databases">
        <title>Bacterial strain isolated from the female urinary microbiota.</title>
        <authorList>
            <person name="Thomas-White K."/>
            <person name="Kumar N."/>
            <person name="Forster S."/>
            <person name="Putonti C."/>
            <person name="Lawley T."/>
            <person name="Wolfe A.J."/>
        </authorList>
    </citation>
    <scope>NUCLEOTIDE SEQUENCE [LARGE SCALE GENOMIC DNA]</scope>
    <source>
        <strain evidence="2 3">UMB1301</strain>
    </source>
</reference>